<keyword evidence="2" id="KW-1185">Reference proteome</keyword>
<proteinExistence type="predicted"/>
<organism evidence="1 2">
    <name type="scientific">Araneus ventricosus</name>
    <name type="common">Orbweaver spider</name>
    <name type="synonym">Epeira ventricosa</name>
    <dbReference type="NCBI Taxonomy" id="182803"/>
    <lineage>
        <taxon>Eukaryota</taxon>
        <taxon>Metazoa</taxon>
        <taxon>Ecdysozoa</taxon>
        <taxon>Arthropoda</taxon>
        <taxon>Chelicerata</taxon>
        <taxon>Arachnida</taxon>
        <taxon>Araneae</taxon>
        <taxon>Araneomorphae</taxon>
        <taxon>Entelegynae</taxon>
        <taxon>Araneoidea</taxon>
        <taxon>Araneidae</taxon>
        <taxon>Araneus</taxon>
    </lineage>
</organism>
<dbReference type="EMBL" id="BGPR01000774">
    <property type="protein sequence ID" value="GBM35065.1"/>
    <property type="molecule type" value="Genomic_DNA"/>
</dbReference>
<comment type="caution">
    <text evidence="1">The sequence shown here is derived from an EMBL/GenBank/DDBJ whole genome shotgun (WGS) entry which is preliminary data.</text>
</comment>
<evidence type="ECO:0000313" key="2">
    <source>
        <dbReference type="Proteomes" id="UP000499080"/>
    </source>
</evidence>
<accession>A0A4Y2F4M1</accession>
<evidence type="ECO:0000313" key="1">
    <source>
        <dbReference type="EMBL" id="GBM35065.1"/>
    </source>
</evidence>
<sequence>MATLLYPDTKFVAIVVAVLKLMWGTRTLVDTQCVITVCTQSVNGKGPNAYSILFPIIRSLTQNAPYCPCVQRITLVLVCLQEHLRPYSSNNITVKRDDKSCNLG</sequence>
<reference evidence="1 2" key="1">
    <citation type="journal article" date="2019" name="Sci. Rep.">
        <title>Orb-weaving spider Araneus ventricosus genome elucidates the spidroin gene catalogue.</title>
        <authorList>
            <person name="Kono N."/>
            <person name="Nakamura H."/>
            <person name="Ohtoshi R."/>
            <person name="Moran D.A.P."/>
            <person name="Shinohara A."/>
            <person name="Yoshida Y."/>
            <person name="Fujiwara M."/>
            <person name="Mori M."/>
            <person name="Tomita M."/>
            <person name="Arakawa K."/>
        </authorList>
    </citation>
    <scope>NUCLEOTIDE SEQUENCE [LARGE SCALE GENOMIC DNA]</scope>
</reference>
<protein>
    <submittedName>
        <fullName evidence="1">Uncharacterized protein</fullName>
    </submittedName>
</protein>
<name>A0A4Y2F4M1_ARAVE</name>
<dbReference type="Proteomes" id="UP000499080">
    <property type="component" value="Unassembled WGS sequence"/>
</dbReference>
<gene>
    <name evidence="1" type="ORF">AVEN_203228_1</name>
</gene>
<dbReference type="AlphaFoldDB" id="A0A4Y2F4M1"/>